<keyword evidence="4 5" id="KW-0539">Nucleus</keyword>
<keyword evidence="3 5" id="KW-0371">Homeobox</keyword>
<dbReference type="InterPro" id="IPR001356">
    <property type="entry name" value="HD"/>
</dbReference>
<dbReference type="PRINTS" id="PR00031">
    <property type="entry name" value="HTHREPRESSR"/>
</dbReference>
<evidence type="ECO:0000256" key="4">
    <source>
        <dbReference type="ARBA" id="ARBA00023242"/>
    </source>
</evidence>
<evidence type="ECO:0000256" key="6">
    <source>
        <dbReference type="RuleBase" id="RU000682"/>
    </source>
</evidence>
<dbReference type="SMART" id="SM00389">
    <property type="entry name" value="HOX"/>
    <property type="match status" value="1"/>
</dbReference>
<dbReference type="AlphaFoldDB" id="G7DWN9"/>
<keyword evidence="10" id="KW-1185">Reference proteome</keyword>
<dbReference type="OrthoDB" id="6159439at2759"/>
<gene>
    <name evidence="9" type="primary">Mo01806</name>
    <name evidence="9" type="ORF">E5Q_01806</name>
</gene>
<dbReference type="InterPro" id="IPR009057">
    <property type="entry name" value="Homeodomain-like_sf"/>
</dbReference>
<proteinExistence type="predicted"/>
<feature type="DNA-binding region" description="Homeobox" evidence="5">
    <location>
        <begin position="51"/>
        <end position="110"/>
    </location>
</feature>
<dbReference type="SUPFAM" id="SSF46689">
    <property type="entry name" value="Homeodomain-like"/>
    <property type="match status" value="1"/>
</dbReference>
<keyword evidence="2 5" id="KW-0238">DNA-binding</keyword>
<dbReference type="PANTHER" id="PTHR24324">
    <property type="entry name" value="HOMEOBOX PROTEIN HHEX"/>
    <property type="match status" value="1"/>
</dbReference>
<protein>
    <recommendedName>
        <fullName evidence="8">Homeobox domain-containing protein</fullName>
    </recommendedName>
</protein>
<feature type="compositionally biased region" description="Basic and acidic residues" evidence="7">
    <location>
        <begin position="285"/>
        <end position="300"/>
    </location>
</feature>
<dbReference type="STRING" id="764103.G7DWN9"/>
<dbReference type="CDD" id="cd00086">
    <property type="entry name" value="homeodomain"/>
    <property type="match status" value="1"/>
</dbReference>
<dbReference type="HOGENOM" id="CLU_869006_0_0_1"/>
<dbReference type="GO" id="GO:0030154">
    <property type="term" value="P:cell differentiation"/>
    <property type="evidence" value="ECO:0007669"/>
    <property type="project" value="TreeGrafter"/>
</dbReference>
<organism evidence="9 10">
    <name type="scientific">Mixia osmundae (strain CBS 9802 / IAM 14324 / JCM 22182 / KY 12970)</name>
    <dbReference type="NCBI Taxonomy" id="764103"/>
    <lineage>
        <taxon>Eukaryota</taxon>
        <taxon>Fungi</taxon>
        <taxon>Dikarya</taxon>
        <taxon>Basidiomycota</taxon>
        <taxon>Pucciniomycotina</taxon>
        <taxon>Mixiomycetes</taxon>
        <taxon>Mixiales</taxon>
        <taxon>Mixiaceae</taxon>
        <taxon>Mixia</taxon>
    </lineage>
</organism>
<evidence type="ECO:0000256" key="2">
    <source>
        <dbReference type="ARBA" id="ARBA00023125"/>
    </source>
</evidence>
<dbReference type="Pfam" id="PF00046">
    <property type="entry name" value="Homeodomain"/>
    <property type="match status" value="1"/>
</dbReference>
<evidence type="ECO:0000259" key="8">
    <source>
        <dbReference type="PROSITE" id="PS50071"/>
    </source>
</evidence>
<dbReference type="InterPro" id="IPR000047">
    <property type="entry name" value="HTH_motif"/>
</dbReference>
<feature type="compositionally biased region" description="Basic and acidic residues" evidence="7">
    <location>
        <begin position="133"/>
        <end position="145"/>
    </location>
</feature>
<dbReference type="PANTHER" id="PTHR24324:SF5">
    <property type="entry name" value="HEMATOPOIETICALLY-EXPRESSED HOMEOBOX PROTEIN HHEX"/>
    <property type="match status" value="1"/>
</dbReference>
<dbReference type="RefSeq" id="XP_014566622.1">
    <property type="nucleotide sequence ID" value="XM_014711136.1"/>
</dbReference>
<dbReference type="GO" id="GO:0000978">
    <property type="term" value="F:RNA polymerase II cis-regulatory region sequence-specific DNA binding"/>
    <property type="evidence" value="ECO:0007669"/>
    <property type="project" value="TreeGrafter"/>
</dbReference>
<reference evidence="9 10" key="1">
    <citation type="journal article" date="2011" name="J. Gen. Appl. Microbiol.">
        <title>Draft genome sequencing of the enigmatic basidiomycete Mixia osmundae.</title>
        <authorList>
            <person name="Nishida H."/>
            <person name="Nagatsuka Y."/>
            <person name="Sugiyama J."/>
        </authorList>
    </citation>
    <scope>NUCLEOTIDE SEQUENCE [LARGE SCALE GENOMIC DNA]</scope>
    <source>
        <strain evidence="10">CBS 9802 / IAM 14324 / JCM 22182 / KY 12970</strain>
    </source>
</reference>
<evidence type="ECO:0000256" key="3">
    <source>
        <dbReference type="ARBA" id="ARBA00023155"/>
    </source>
</evidence>
<reference evidence="9 10" key="2">
    <citation type="journal article" date="2012" name="Open Biol.">
        <title>Characteristics of nucleosomes and linker DNA regions on the genome of the basidiomycete Mixia osmundae revealed by mono- and dinucleosome mapping.</title>
        <authorList>
            <person name="Nishida H."/>
            <person name="Kondo S."/>
            <person name="Matsumoto T."/>
            <person name="Suzuki Y."/>
            <person name="Yoshikawa H."/>
            <person name="Taylor T.D."/>
            <person name="Sugiyama J."/>
        </authorList>
    </citation>
    <scope>NUCLEOTIDE SEQUENCE [LARGE SCALE GENOMIC DNA]</scope>
    <source>
        <strain evidence="10">CBS 9802 / IAM 14324 / JCM 22182 / KY 12970</strain>
    </source>
</reference>
<dbReference type="GO" id="GO:0005634">
    <property type="term" value="C:nucleus"/>
    <property type="evidence" value="ECO:0007669"/>
    <property type="project" value="UniProtKB-SubCell"/>
</dbReference>
<dbReference type="GO" id="GO:0006357">
    <property type="term" value="P:regulation of transcription by RNA polymerase II"/>
    <property type="evidence" value="ECO:0007669"/>
    <property type="project" value="TreeGrafter"/>
</dbReference>
<accession>G7DWN9</accession>
<evidence type="ECO:0000313" key="9">
    <source>
        <dbReference type="EMBL" id="GAA95151.1"/>
    </source>
</evidence>
<dbReference type="EMBL" id="BABT02000054">
    <property type="protein sequence ID" value="GAA95151.1"/>
    <property type="molecule type" value="Genomic_DNA"/>
</dbReference>
<dbReference type="Gene3D" id="1.10.10.60">
    <property type="entry name" value="Homeodomain-like"/>
    <property type="match status" value="1"/>
</dbReference>
<feature type="compositionally biased region" description="Low complexity" evidence="7">
    <location>
        <begin position="195"/>
        <end position="213"/>
    </location>
</feature>
<dbReference type="InterPro" id="IPR051000">
    <property type="entry name" value="Homeobox_DNA-bind_prot"/>
</dbReference>
<sequence length="320" mass="35364">MPHVQSAPAPLHMAADSTMQYGDMVKQSGHFHPEQARHGQLGQRDLARLSPRPRRKKIMPEQLDVLINVFALSTTLSFEDREQLARRLGMTNREVQVWFQNRRAKVSRERQQEDQSPAWLQESPSSDSSPDSPPHESRHMVDHAVKPFGSSRPSMQGIERSRSDQRPYMRACPASDDRIIIRSPPSTGSTPGTHAAFTPSSAYATSASSQSGTPHSMDIKRDSYFPSLTRTTSEARAEGYFSGTVPRLPDPRSNFLGLRTKSAPNAVTLPPPWAAGGPSRPAGPRPHEPDGVARRAEGRDGINLLADIAIDTLAREKRRA</sequence>
<feature type="domain" description="Homeobox" evidence="8">
    <location>
        <begin position="49"/>
        <end position="109"/>
    </location>
</feature>
<dbReference type="Proteomes" id="UP000009131">
    <property type="component" value="Unassembled WGS sequence"/>
</dbReference>
<comment type="caution">
    <text evidence="9">The sequence shown here is derived from an EMBL/GenBank/DDBJ whole genome shotgun (WGS) entry which is preliminary data.</text>
</comment>
<dbReference type="eggNOG" id="KOG0490">
    <property type="taxonomic scope" value="Eukaryota"/>
</dbReference>
<evidence type="ECO:0000313" key="10">
    <source>
        <dbReference type="Proteomes" id="UP000009131"/>
    </source>
</evidence>
<evidence type="ECO:0000256" key="1">
    <source>
        <dbReference type="ARBA" id="ARBA00004123"/>
    </source>
</evidence>
<feature type="region of interest" description="Disordered" evidence="7">
    <location>
        <begin position="35"/>
        <end position="55"/>
    </location>
</feature>
<evidence type="ECO:0000256" key="5">
    <source>
        <dbReference type="PROSITE-ProRule" id="PRU00108"/>
    </source>
</evidence>
<evidence type="ECO:0000256" key="7">
    <source>
        <dbReference type="SAM" id="MobiDB-lite"/>
    </source>
</evidence>
<feature type="region of interest" description="Disordered" evidence="7">
    <location>
        <begin position="106"/>
        <end position="301"/>
    </location>
</feature>
<dbReference type="PROSITE" id="PS50071">
    <property type="entry name" value="HOMEOBOX_2"/>
    <property type="match status" value="1"/>
</dbReference>
<dbReference type="InParanoid" id="G7DWN9"/>
<comment type="subcellular location">
    <subcellularLocation>
        <location evidence="1 5 6">Nucleus</location>
    </subcellularLocation>
</comment>
<name>G7DWN9_MIXOS</name>